<evidence type="ECO:0000256" key="1">
    <source>
        <dbReference type="ARBA" id="ARBA00022737"/>
    </source>
</evidence>
<accession>A0A662YTV5</accession>
<keyword evidence="4" id="KW-1185">Reference proteome</keyword>
<dbReference type="GO" id="GO:0001540">
    <property type="term" value="F:amyloid-beta binding"/>
    <property type="evidence" value="ECO:0007669"/>
    <property type="project" value="InterPro"/>
</dbReference>
<dbReference type="InterPro" id="IPR006020">
    <property type="entry name" value="PTB/PI_dom"/>
</dbReference>
<dbReference type="Proteomes" id="UP000289886">
    <property type="component" value="Unassembled WGS sequence"/>
</dbReference>
<evidence type="ECO:0000313" key="4">
    <source>
        <dbReference type="Proteomes" id="UP000289886"/>
    </source>
</evidence>
<name>A0A662YTV5_ACIRT</name>
<reference evidence="3 4" key="1">
    <citation type="submission" date="2019-01" db="EMBL/GenBank/DDBJ databases">
        <title>Draft Genome and Complete Hox-Cluster Characterization of the Sterlet Sturgeon (Acipenser ruthenus).</title>
        <authorList>
            <person name="Wei Q."/>
        </authorList>
    </citation>
    <scope>NUCLEOTIDE SEQUENCE [LARGE SCALE GENOMIC DNA]</scope>
    <source>
        <strain evidence="3">WHYD16114868_AA</strain>
        <tissue evidence="3">Blood</tissue>
    </source>
</reference>
<dbReference type="GO" id="GO:0005634">
    <property type="term" value="C:nucleus"/>
    <property type="evidence" value="ECO:0007669"/>
    <property type="project" value="TreeGrafter"/>
</dbReference>
<organism evidence="3 4">
    <name type="scientific">Acipenser ruthenus</name>
    <name type="common">Sterlet sturgeon</name>
    <dbReference type="NCBI Taxonomy" id="7906"/>
    <lineage>
        <taxon>Eukaryota</taxon>
        <taxon>Metazoa</taxon>
        <taxon>Chordata</taxon>
        <taxon>Craniata</taxon>
        <taxon>Vertebrata</taxon>
        <taxon>Euteleostomi</taxon>
        <taxon>Actinopterygii</taxon>
        <taxon>Chondrostei</taxon>
        <taxon>Acipenseriformes</taxon>
        <taxon>Acipenseridae</taxon>
        <taxon>Acipenser</taxon>
    </lineage>
</organism>
<sequence length="96" mass="10615">MAERKSSKSCQSLDIDPSKLVEIPFQEFPVPKNDMVQQFQVRYLGNVPVTKPVGMNIVNSALETALSTKDKPEWPPVIVNVASATLTVIAEEVVFK</sequence>
<keyword evidence="1" id="KW-0677">Repeat</keyword>
<feature type="domain" description="PID" evidence="2">
    <location>
        <begin position="38"/>
        <end position="92"/>
    </location>
</feature>
<proteinExistence type="predicted"/>
<comment type="caution">
    <text evidence="3">The sequence shown here is derived from an EMBL/GenBank/DDBJ whole genome shotgun (WGS) entry which is preliminary data.</text>
</comment>
<dbReference type="EMBL" id="SCEB01000418">
    <property type="protein sequence ID" value="RXM99301.1"/>
    <property type="molecule type" value="Genomic_DNA"/>
</dbReference>
<protein>
    <submittedName>
        <fullName evidence="3">Amyloid beta A4 protein-binding family B member 1</fullName>
    </submittedName>
</protein>
<gene>
    <name evidence="3" type="ORF">EOD39_11795</name>
</gene>
<dbReference type="GO" id="GO:0005737">
    <property type="term" value="C:cytoplasm"/>
    <property type="evidence" value="ECO:0007669"/>
    <property type="project" value="TreeGrafter"/>
</dbReference>
<dbReference type="SUPFAM" id="SSF50729">
    <property type="entry name" value="PH domain-like"/>
    <property type="match status" value="1"/>
</dbReference>
<evidence type="ECO:0000259" key="2">
    <source>
        <dbReference type="PROSITE" id="PS01179"/>
    </source>
</evidence>
<evidence type="ECO:0000313" key="3">
    <source>
        <dbReference type="EMBL" id="RXM99301.1"/>
    </source>
</evidence>
<dbReference type="AlphaFoldDB" id="A0A662YTV5"/>
<dbReference type="Gene3D" id="2.30.29.30">
    <property type="entry name" value="Pleckstrin-homology domain (PH domain)/Phosphotyrosine-binding domain (PTB)"/>
    <property type="match status" value="1"/>
</dbReference>
<dbReference type="PROSITE" id="PS01179">
    <property type="entry name" value="PID"/>
    <property type="match status" value="1"/>
</dbReference>
<dbReference type="InterPro" id="IPR011993">
    <property type="entry name" value="PH-like_dom_sf"/>
</dbReference>
<dbReference type="PANTHER" id="PTHR14058:SF5">
    <property type="entry name" value="AMYLOID BETA PRECURSOR PROTEIN BINDING FAMILY B MEMBER 1"/>
    <property type="match status" value="1"/>
</dbReference>
<dbReference type="InterPro" id="IPR039576">
    <property type="entry name" value="APBB1/2/3"/>
</dbReference>
<dbReference type="PANTHER" id="PTHR14058">
    <property type="entry name" value="AMYLOID BETA A4 PRECURSOR PROTEIN-BINDING FAMILY B"/>
    <property type="match status" value="1"/>
</dbReference>
<dbReference type="GO" id="GO:0006355">
    <property type="term" value="P:regulation of DNA-templated transcription"/>
    <property type="evidence" value="ECO:0007669"/>
    <property type="project" value="TreeGrafter"/>
</dbReference>